<feature type="compositionally biased region" description="Gly residues" evidence="1">
    <location>
        <begin position="89"/>
        <end position="100"/>
    </location>
</feature>
<comment type="caution">
    <text evidence="3">The sequence shown here is derived from an EMBL/GenBank/DDBJ whole genome shotgun (WGS) entry which is preliminary data.</text>
</comment>
<feature type="compositionally biased region" description="Basic and acidic residues" evidence="1">
    <location>
        <begin position="831"/>
        <end position="896"/>
    </location>
</feature>
<feature type="region of interest" description="Disordered" evidence="1">
    <location>
        <begin position="1"/>
        <end position="989"/>
    </location>
</feature>
<feature type="compositionally biased region" description="Low complexity" evidence="1">
    <location>
        <begin position="367"/>
        <end position="394"/>
    </location>
</feature>
<accession>A0A852TZ58</accession>
<dbReference type="AlphaFoldDB" id="A0A852TZ58"/>
<sequence>MTEHGGGPYGPSDEEHESPQRNSGSWFTPTDDRYRTQSQYEDPYDEEQQRDDRDDLIHSGYPGQGARSSAAGSQFHPGGTGGYPSATGGYPGLGYGGGSPGMVEPYPSALGDLGSQPGTGLGGGAAPEAGAADDRRTGSGSTSTEPLPLGREAADGAPFGGDPLGGPGGDRTPGGSAHGPALAGETPGGFAGGSPDHAPDPVPPFASGYSPAADGAPAGDPYGGDRAPLDGPHPPQPFGEPAGPGSSPWSRPGTGVPDRLQGPEAPSGAGHPPLGESHGGDRAPEAAPSPGRSPSEPGVPYSAPSGASFSTPARQEPTGPSDDERESVYRVPAGGHPVGPPAAGADPVRGVQADSGGYPGWGTSARGAGADPLGTADAPAGDPAAAPARSAGDPLGDYARPYTPKAEEFGSPRGAGDPLDGGPAPSDDRSAPAGGSGLGTDLGAGQETGSGNTWAFSRDDPRLPESVRELVESRSEPVDAEAKRGRSRDGSPEHTTQVVRPEDLRSWSGGADPAGPATEPAADDPLTAIAAEQARAREPEQGAGEEWRHRPHLSPHLPDPGEGTGEMPVIGGGPDASEGPFGRGDYDELGYGARPDRGYDELGPDDRGRDGLGYGARPGPDRDGLGYGARPDRGYDELGSDDRGRDEPDHVARSDRDYGGPGPDDLGRDGLGYGARSDRGYDELGSDDRGRDEPGHVARSDRDYGGPGPDDLGRDGLGYGARSDRGYDELGSDDRGHNGSGHDDRHGRAAGWDGDELGRRRDRGGEPAYDELGYTGAPAPSDEPGRDGPGYGGRVGDPGQEEWRSPSAFSGEGTQVMSAIGGDPGAAGEAPGRDRHDEPGPDDRGYGGPGRDARSDRGYDELGGYDDRSAHGHDELGYDDRPNRVVEPGYGERFDGDLGGGYGSEYSEYTGERPVPEGDYGFDGHRDRVAEDGFDDHDEHDGYDDYGDDYGYGDSPARQESRGRRGRSGRDRVAEEFPGFGDRPLGGSPGDEYPGYDNIDHWPDTDGLATTTLWLGIASLIPVIGLFTAVTALVLGPKARRSIQRSRGELDGLHLVKGGTIAAWIGIALFVVEIAVFAGLSLAG</sequence>
<reference evidence="3 4" key="1">
    <citation type="submission" date="2020-07" db="EMBL/GenBank/DDBJ databases">
        <title>Sequencing the genomes of 1000 actinobacteria strains.</title>
        <authorList>
            <person name="Klenk H.-P."/>
        </authorList>
    </citation>
    <scope>NUCLEOTIDE SEQUENCE [LARGE SCALE GENOMIC DNA]</scope>
    <source>
        <strain evidence="3 4">CXB654</strain>
    </source>
</reference>
<feature type="compositionally biased region" description="Basic and acidic residues" evidence="1">
    <location>
        <begin position="676"/>
        <end position="704"/>
    </location>
</feature>
<keyword evidence="4" id="KW-1185">Reference proteome</keyword>
<feature type="compositionally biased region" description="Acidic residues" evidence="1">
    <location>
        <begin position="932"/>
        <end position="948"/>
    </location>
</feature>
<dbReference type="Proteomes" id="UP000589036">
    <property type="component" value="Unassembled WGS sequence"/>
</dbReference>
<feature type="transmembrane region" description="Helical" evidence="2">
    <location>
        <begin position="1055"/>
        <end position="1080"/>
    </location>
</feature>
<evidence type="ECO:0000256" key="1">
    <source>
        <dbReference type="SAM" id="MobiDB-lite"/>
    </source>
</evidence>
<feature type="compositionally biased region" description="Basic and acidic residues" evidence="1">
    <location>
        <begin position="722"/>
        <end position="747"/>
    </location>
</feature>
<feature type="compositionally biased region" description="Basic and acidic residues" evidence="1">
    <location>
        <begin position="457"/>
        <end position="492"/>
    </location>
</feature>
<organism evidence="3 4">
    <name type="scientific">Spinactinospora alkalitolerans</name>
    <dbReference type="NCBI Taxonomy" id="687207"/>
    <lineage>
        <taxon>Bacteria</taxon>
        <taxon>Bacillati</taxon>
        <taxon>Actinomycetota</taxon>
        <taxon>Actinomycetes</taxon>
        <taxon>Streptosporangiales</taxon>
        <taxon>Nocardiopsidaceae</taxon>
        <taxon>Spinactinospora</taxon>
    </lineage>
</organism>
<feature type="compositionally biased region" description="Low complexity" evidence="1">
    <location>
        <begin position="206"/>
        <end position="220"/>
    </location>
</feature>
<feature type="compositionally biased region" description="Basic and acidic residues" evidence="1">
    <location>
        <begin position="534"/>
        <end position="548"/>
    </location>
</feature>
<feature type="compositionally biased region" description="Low complexity" evidence="1">
    <location>
        <begin position="412"/>
        <end position="425"/>
    </location>
</feature>
<evidence type="ECO:0000313" key="4">
    <source>
        <dbReference type="Proteomes" id="UP000589036"/>
    </source>
</evidence>
<keyword evidence="2" id="KW-1133">Transmembrane helix</keyword>
<name>A0A852TZ58_9ACTN</name>
<dbReference type="EMBL" id="JACCCC010000001">
    <property type="protein sequence ID" value="NYE49856.1"/>
    <property type="molecule type" value="Genomic_DNA"/>
</dbReference>
<protein>
    <recommendedName>
        <fullName evidence="5">DUF4190 domain-containing protein</fullName>
    </recommendedName>
</protein>
<feature type="compositionally biased region" description="Basic and acidic residues" evidence="1">
    <location>
        <begin position="957"/>
        <end position="975"/>
    </location>
</feature>
<feature type="transmembrane region" description="Helical" evidence="2">
    <location>
        <begin position="1013"/>
        <end position="1035"/>
    </location>
</feature>
<feature type="compositionally biased region" description="Low complexity" evidence="1">
    <location>
        <begin position="331"/>
        <end position="351"/>
    </location>
</feature>
<feature type="compositionally biased region" description="Basic and acidic residues" evidence="1">
    <location>
        <begin position="619"/>
        <end position="658"/>
    </location>
</feature>
<proteinExistence type="predicted"/>
<keyword evidence="2" id="KW-0812">Transmembrane</keyword>
<dbReference type="RefSeq" id="WP_179645443.1">
    <property type="nucleotide sequence ID" value="NZ_BAAAYY010000048.1"/>
</dbReference>
<evidence type="ECO:0000256" key="2">
    <source>
        <dbReference type="SAM" id="Phobius"/>
    </source>
</evidence>
<feature type="compositionally biased region" description="Gly residues" evidence="1">
    <location>
        <begin position="158"/>
        <end position="172"/>
    </location>
</feature>
<feature type="compositionally biased region" description="Basic and acidic residues" evidence="1">
    <location>
        <begin position="910"/>
        <end position="931"/>
    </location>
</feature>
<feature type="compositionally biased region" description="Gly residues" evidence="1">
    <location>
        <begin position="434"/>
        <end position="448"/>
    </location>
</feature>
<feature type="compositionally biased region" description="Basic and acidic residues" evidence="1">
    <location>
        <begin position="756"/>
        <end position="765"/>
    </location>
</feature>
<evidence type="ECO:0008006" key="5">
    <source>
        <dbReference type="Google" id="ProtNLM"/>
    </source>
</evidence>
<gene>
    <name evidence="3" type="ORF">HDA32_004976</name>
</gene>
<keyword evidence="2" id="KW-0472">Membrane</keyword>
<feature type="compositionally biased region" description="Basic and acidic residues" evidence="1">
    <location>
        <begin position="594"/>
        <end position="610"/>
    </location>
</feature>
<feature type="compositionally biased region" description="Gly residues" evidence="1">
    <location>
        <begin position="787"/>
        <end position="796"/>
    </location>
</feature>
<evidence type="ECO:0000313" key="3">
    <source>
        <dbReference type="EMBL" id="NYE49856.1"/>
    </source>
</evidence>